<dbReference type="Proteomes" id="UP000266841">
    <property type="component" value="Unassembled WGS sequence"/>
</dbReference>
<sequence>AAAIRGGRPGRQSRDARRDREGILGPFGRAAPVEPGRGPVGPEDVRRLLEAGEAEG</sequence>
<keyword evidence="3" id="KW-1185">Reference proteome</keyword>
<reference evidence="2 3" key="1">
    <citation type="journal article" date="2012" name="Genome Biol.">
        <title>Genome and low-iron response of an oceanic diatom adapted to chronic iron limitation.</title>
        <authorList>
            <person name="Lommer M."/>
            <person name="Specht M."/>
            <person name="Roy A.S."/>
            <person name="Kraemer L."/>
            <person name="Andreson R."/>
            <person name="Gutowska M.A."/>
            <person name="Wolf J."/>
            <person name="Bergner S.V."/>
            <person name="Schilhabel M.B."/>
            <person name="Klostermeier U.C."/>
            <person name="Beiko R.G."/>
            <person name="Rosenstiel P."/>
            <person name="Hippler M."/>
            <person name="Laroche J."/>
        </authorList>
    </citation>
    <scope>NUCLEOTIDE SEQUENCE [LARGE SCALE GENOMIC DNA]</scope>
    <source>
        <strain evidence="2 3">CCMP1005</strain>
    </source>
</reference>
<dbReference type="EMBL" id="AGNL01005748">
    <property type="protein sequence ID" value="EJK72489.1"/>
    <property type="molecule type" value="Genomic_DNA"/>
</dbReference>
<feature type="compositionally biased region" description="Low complexity" evidence="1">
    <location>
        <begin position="32"/>
        <end position="42"/>
    </location>
</feature>
<feature type="non-terminal residue" evidence="2">
    <location>
        <position position="1"/>
    </location>
</feature>
<evidence type="ECO:0000313" key="3">
    <source>
        <dbReference type="Proteomes" id="UP000266841"/>
    </source>
</evidence>
<protein>
    <submittedName>
        <fullName evidence="2">Uncharacterized protein</fullName>
    </submittedName>
</protein>
<evidence type="ECO:0000256" key="1">
    <source>
        <dbReference type="SAM" id="MobiDB-lite"/>
    </source>
</evidence>
<evidence type="ECO:0000313" key="2">
    <source>
        <dbReference type="EMBL" id="EJK72489.1"/>
    </source>
</evidence>
<feature type="compositionally biased region" description="Basic and acidic residues" evidence="1">
    <location>
        <begin position="12"/>
        <end position="22"/>
    </location>
</feature>
<gene>
    <name evidence="2" type="ORF">THAOC_05977</name>
</gene>
<name>K0T5R8_THAOC</name>
<dbReference type="AlphaFoldDB" id="K0T5R8"/>
<organism evidence="2 3">
    <name type="scientific">Thalassiosira oceanica</name>
    <name type="common">Marine diatom</name>
    <dbReference type="NCBI Taxonomy" id="159749"/>
    <lineage>
        <taxon>Eukaryota</taxon>
        <taxon>Sar</taxon>
        <taxon>Stramenopiles</taxon>
        <taxon>Ochrophyta</taxon>
        <taxon>Bacillariophyta</taxon>
        <taxon>Coscinodiscophyceae</taxon>
        <taxon>Thalassiosirophycidae</taxon>
        <taxon>Thalassiosirales</taxon>
        <taxon>Thalassiosiraceae</taxon>
        <taxon>Thalassiosira</taxon>
    </lineage>
</organism>
<accession>K0T5R8</accession>
<comment type="caution">
    <text evidence="2">The sequence shown here is derived from an EMBL/GenBank/DDBJ whole genome shotgun (WGS) entry which is preliminary data.</text>
</comment>
<proteinExistence type="predicted"/>
<feature type="region of interest" description="Disordered" evidence="1">
    <location>
        <begin position="1"/>
        <end position="43"/>
    </location>
</feature>